<dbReference type="SUPFAM" id="SSF50974">
    <property type="entry name" value="Nitrous oxide reductase, N-terminal domain"/>
    <property type="match status" value="1"/>
</dbReference>
<dbReference type="Gene3D" id="2.130.10.10">
    <property type="entry name" value="YVTN repeat-like/Quinoprotein amine dehydrogenase"/>
    <property type="match status" value="1"/>
</dbReference>
<organism evidence="1">
    <name type="scientific">mine drainage metagenome</name>
    <dbReference type="NCBI Taxonomy" id="410659"/>
    <lineage>
        <taxon>unclassified sequences</taxon>
        <taxon>metagenomes</taxon>
        <taxon>ecological metagenomes</taxon>
    </lineage>
</organism>
<accession>T1BZ99</accession>
<comment type="caution">
    <text evidence="1">The sequence shown here is derived from an EMBL/GenBank/DDBJ whole genome shotgun (WGS) entry which is preliminary data.</text>
</comment>
<reference evidence="1" key="1">
    <citation type="submission" date="2013-08" db="EMBL/GenBank/DDBJ databases">
        <authorList>
            <person name="Mendez C."/>
            <person name="Richter M."/>
            <person name="Ferrer M."/>
            <person name="Sanchez J."/>
        </authorList>
    </citation>
    <scope>NUCLEOTIDE SEQUENCE</scope>
</reference>
<reference evidence="1" key="2">
    <citation type="journal article" date="2014" name="ISME J.">
        <title>Microbial stratification in low pH oxic and suboxic macroscopic growths along an acid mine drainage.</title>
        <authorList>
            <person name="Mendez-Garcia C."/>
            <person name="Mesa V."/>
            <person name="Sprenger R.R."/>
            <person name="Richter M."/>
            <person name="Diez M.S."/>
            <person name="Solano J."/>
            <person name="Bargiela R."/>
            <person name="Golyshina O.V."/>
            <person name="Manteca A."/>
            <person name="Ramos J.L."/>
            <person name="Gallego J.R."/>
            <person name="Llorente I."/>
            <person name="Martins Dos Santos V.A."/>
            <person name="Jensen O.N."/>
            <person name="Pelaez A.I."/>
            <person name="Sanchez J."/>
            <person name="Ferrer M."/>
        </authorList>
    </citation>
    <scope>NUCLEOTIDE SEQUENCE</scope>
</reference>
<feature type="non-terminal residue" evidence="1">
    <location>
        <position position="1"/>
    </location>
</feature>
<dbReference type="InterPro" id="IPR015943">
    <property type="entry name" value="WD40/YVTN_repeat-like_dom_sf"/>
</dbReference>
<protein>
    <submittedName>
        <fullName evidence="1">Surface antigen-like protein</fullName>
    </submittedName>
</protein>
<proteinExistence type="predicted"/>
<dbReference type="InterPro" id="IPR011045">
    <property type="entry name" value="N2O_reductase_N"/>
</dbReference>
<name>T1BZ99_9ZZZZ</name>
<feature type="non-terminal residue" evidence="1">
    <location>
        <position position="217"/>
    </location>
</feature>
<dbReference type="AlphaFoldDB" id="T1BZ99"/>
<dbReference type="EMBL" id="AUZY01005383">
    <property type="protein sequence ID" value="EQD59280.1"/>
    <property type="molecule type" value="Genomic_DNA"/>
</dbReference>
<gene>
    <name evidence="1" type="ORF">B1B_08268</name>
</gene>
<sequence>LNPVTSIHVPWDPEGLTLIPATGAILVLGDAGGAVFDPRTGSVSLISSAVISGLPSFVGEDGLPLAVYDPADGLVFDDTGYGINVVNPATWSLVTHLSVSAQSVAYDPTSQQVYFASPYTWAAGVPPASSLMAVNGSTFDVENVAALGVNSQGVCVDATTGWVYVANEGSANLSVFNPSSGELEPSIAAGINPWDCIVDDASHSVYVSGYNFDGGYN</sequence>
<evidence type="ECO:0000313" key="1">
    <source>
        <dbReference type="EMBL" id="EQD59280.1"/>
    </source>
</evidence>